<keyword evidence="1" id="KW-0472">Membrane</keyword>
<feature type="transmembrane region" description="Helical" evidence="1">
    <location>
        <begin position="35"/>
        <end position="56"/>
    </location>
</feature>
<proteinExistence type="predicted"/>
<dbReference type="Proteomes" id="UP000198553">
    <property type="component" value="Unassembled WGS sequence"/>
</dbReference>
<keyword evidence="3" id="KW-1185">Reference proteome</keyword>
<evidence type="ECO:0000313" key="2">
    <source>
        <dbReference type="EMBL" id="SEN96212.1"/>
    </source>
</evidence>
<gene>
    <name evidence="2" type="ORF">SAMN05192533_1321</name>
</gene>
<evidence type="ECO:0000256" key="1">
    <source>
        <dbReference type="SAM" id="Phobius"/>
    </source>
</evidence>
<organism evidence="2 3">
    <name type="scientific">Mesobacillus persicus</name>
    <dbReference type="NCBI Taxonomy" id="930146"/>
    <lineage>
        <taxon>Bacteria</taxon>
        <taxon>Bacillati</taxon>
        <taxon>Bacillota</taxon>
        <taxon>Bacilli</taxon>
        <taxon>Bacillales</taxon>
        <taxon>Bacillaceae</taxon>
        <taxon>Mesobacillus</taxon>
    </lineage>
</organism>
<dbReference type="EMBL" id="FOBW01000032">
    <property type="protein sequence ID" value="SEN96212.1"/>
    <property type="molecule type" value="Genomic_DNA"/>
</dbReference>
<feature type="transmembrane region" description="Helical" evidence="1">
    <location>
        <begin position="63"/>
        <end position="80"/>
    </location>
</feature>
<keyword evidence="1" id="KW-0812">Transmembrane</keyword>
<evidence type="ECO:0008006" key="4">
    <source>
        <dbReference type="Google" id="ProtNLM"/>
    </source>
</evidence>
<reference evidence="3" key="1">
    <citation type="submission" date="2016-10" db="EMBL/GenBank/DDBJ databases">
        <authorList>
            <person name="Varghese N."/>
            <person name="Submissions S."/>
        </authorList>
    </citation>
    <scope>NUCLEOTIDE SEQUENCE [LARGE SCALE GENOMIC DNA]</scope>
    <source>
        <strain evidence="3">B48,IBRC-M 10115,DSM 25386,CECT 8001</strain>
    </source>
</reference>
<feature type="transmembrane region" description="Helical" evidence="1">
    <location>
        <begin position="12"/>
        <end position="29"/>
    </location>
</feature>
<name>A0A1H8KTH8_9BACI</name>
<keyword evidence="1" id="KW-1133">Transmembrane helix</keyword>
<evidence type="ECO:0000313" key="3">
    <source>
        <dbReference type="Proteomes" id="UP000198553"/>
    </source>
</evidence>
<accession>A0A1H8KTH8</accession>
<protein>
    <recommendedName>
        <fullName evidence="4">DUF3953 domain-containing protein</fullName>
    </recommendedName>
</protein>
<sequence>MKRGRDTVKRKYKAMMVIPATLLAMFALMNDQYYWLLYVAFILTSLNLLMMGIQAFQENKKSPFAYCGTVLAILVIFLSLKELLN</sequence>
<dbReference type="AlphaFoldDB" id="A0A1H8KTH8"/>